<evidence type="ECO:0000313" key="1">
    <source>
        <dbReference type="EMBL" id="MCX2937814.1"/>
    </source>
</evidence>
<sequence>MTTTPTAAPAQFYSATSFLDAWQRGMIIAGPQFFGDGRAPGLYSSLYDMAPDYDMVQRAMGYLSSGEALFLAAMYSFYNPTTGKKLLAKLDGAPGGLAAGMDESRRRVIADLLISYAGW</sequence>
<evidence type="ECO:0000313" key="2">
    <source>
        <dbReference type="Proteomes" id="UP001300745"/>
    </source>
</evidence>
<dbReference type="EMBL" id="JAPJDO010000010">
    <property type="protein sequence ID" value="MCX2937814.1"/>
    <property type="molecule type" value="Genomic_DNA"/>
</dbReference>
<organism evidence="1 2">
    <name type="scientific">Mycobacterium pinniadriaticum</name>
    <dbReference type="NCBI Taxonomy" id="2994102"/>
    <lineage>
        <taxon>Bacteria</taxon>
        <taxon>Bacillati</taxon>
        <taxon>Actinomycetota</taxon>
        <taxon>Actinomycetes</taxon>
        <taxon>Mycobacteriales</taxon>
        <taxon>Mycobacteriaceae</taxon>
        <taxon>Mycobacterium</taxon>
    </lineage>
</organism>
<dbReference type="RefSeq" id="WP_265997474.1">
    <property type="nucleotide sequence ID" value="NZ_JAPJDN010000010.1"/>
</dbReference>
<protein>
    <submittedName>
        <fullName evidence="1">Uncharacterized protein</fullName>
    </submittedName>
</protein>
<accession>A0ABT3SE78</accession>
<dbReference type="Proteomes" id="UP001300745">
    <property type="component" value="Unassembled WGS sequence"/>
</dbReference>
<name>A0ABT3SE78_9MYCO</name>
<proteinExistence type="predicted"/>
<keyword evidence="2" id="KW-1185">Reference proteome</keyword>
<comment type="caution">
    <text evidence="1">The sequence shown here is derived from an EMBL/GenBank/DDBJ whole genome shotgun (WGS) entry which is preliminary data.</text>
</comment>
<gene>
    <name evidence="1" type="ORF">ORI27_13980</name>
</gene>
<reference evidence="1 2" key="1">
    <citation type="submission" date="2022-11" db="EMBL/GenBank/DDBJ databases">
        <title>Mycobacterium sp. nov.</title>
        <authorList>
            <person name="Papic B."/>
            <person name="Spicic S."/>
            <person name="Duvnjak S."/>
        </authorList>
    </citation>
    <scope>NUCLEOTIDE SEQUENCE [LARGE SCALE GENOMIC DNA]</scope>
    <source>
        <strain evidence="1 2">CVI_P4</strain>
    </source>
</reference>